<protein>
    <submittedName>
        <fullName evidence="2">Uncharacterized protein</fullName>
    </submittedName>
</protein>
<feature type="compositionally biased region" description="Polar residues" evidence="1">
    <location>
        <begin position="473"/>
        <end position="504"/>
    </location>
</feature>
<feature type="region of interest" description="Disordered" evidence="1">
    <location>
        <begin position="594"/>
        <end position="613"/>
    </location>
</feature>
<dbReference type="AlphaFoldDB" id="A0A8K0L059"/>
<comment type="caution">
    <text evidence="2">The sequence shown here is derived from an EMBL/GenBank/DDBJ whole genome shotgun (WGS) entry which is preliminary data.</text>
</comment>
<accession>A0A8K0L059</accession>
<gene>
    <name evidence="2" type="ORF">KVT40_005627</name>
</gene>
<dbReference type="EMBL" id="JAESVG020000006">
    <property type="protein sequence ID" value="KAG8626682.1"/>
    <property type="molecule type" value="Genomic_DNA"/>
</dbReference>
<feature type="compositionally biased region" description="Polar residues" evidence="1">
    <location>
        <begin position="401"/>
        <end position="417"/>
    </location>
</feature>
<evidence type="ECO:0000256" key="1">
    <source>
        <dbReference type="SAM" id="MobiDB-lite"/>
    </source>
</evidence>
<feature type="region of interest" description="Disordered" evidence="1">
    <location>
        <begin position="473"/>
        <end position="546"/>
    </location>
</feature>
<feature type="region of interest" description="Disordered" evidence="1">
    <location>
        <begin position="266"/>
        <end position="309"/>
    </location>
</feature>
<proteinExistence type="predicted"/>
<reference evidence="2" key="1">
    <citation type="submission" date="2021-07" db="EMBL/GenBank/DDBJ databases">
        <title>Elsinoe batatas strain:CRI-CJ2 Genome sequencing and assembly.</title>
        <authorList>
            <person name="Huang L."/>
        </authorList>
    </citation>
    <scope>NUCLEOTIDE SEQUENCE</scope>
    <source>
        <strain evidence="2">CRI-CJ2</strain>
    </source>
</reference>
<dbReference type="OrthoDB" id="3925447at2759"/>
<feature type="compositionally biased region" description="Polar residues" evidence="1">
    <location>
        <begin position="531"/>
        <end position="546"/>
    </location>
</feature>
<dbReference type="Proteomes" id="UP000809789">
    <property type="component" value="Unassembled WGS sequence"/>
</dbReference>
<sequence>MPFLTAETNGGRGAGDTSLDANVPQLPLGTQLKPGELLVKLIAIGSDAADQSAHPANVRDFIGTVIAEGPLPAGHAKSYETLTRDINGTKEQESVSATRSASYTLVSRERVPILKRTSSGRYAPNWGTPTWTQSLYGQSKEEDTGSVIIGETPEERSLDSGKSTFALVERNGAPVFRRTASGRHAPNWGTPTWSTGNKFDESIARLNGSRSINGDEASREDILVRRTRPSIMKRVSSGRHAPQWNAPAFATRSVTSPAVVGTSVPVEESTDVPNTSLNLTPRGRPGSFKRVSSGRHAPQWGSPSFDKPVLSQTPVSHINGDAPSTILKRKASDDDRAYKLVQRSGSPVFKRVSSGRTVPQWSSGIFAQAETREEEAQFTYRLVEREDGTSVFRKVPLGSSGPDTATLGDSPQATPNRPKNRKRISSGRHAPQWGGPAFTQTSTVAEPTLEQFPYRLVDRPDGTSIFKKVTLTASSSTPDSNLPTSPTSPSQNNIPSPTKRTSSAPILKRTSSGRHAPQWSSPLFSPGPTHPAQQVGMSGSASATNLPDQKFTYRMLEREDGTPVFKRVSFYLPGETATTVTSDPGMAVQEAENGWKGATRPGPTPQQPLLRNGKVRKGQAQAEEEEKQVSLVGRVVFGSFGGAVQSGYITVQKGEVAGSWTPIARSGGGAVRGG</sequence>
<organism evidence="2 3">
    <name type="scientific">Elsinoe batatas</name>
    <dbReference type="NCBI Taxonomy" id="2601811"/>
    <lineage>
        <taxon>Eukaryota</taxon>
        <taxon>Fungi</taxon>
        <taxon>Dikarya</taxon>
        <taxon>Ascomycota</taxon>
        <taxon>Pezizomycotina</taxon>
        <taxon>Dothideomycetes</taxon>
        <taxon>Dothideomycetidae</taxon>
        <taxon>Myriangiales</taxon>
        <taxon>Elsinoaceae</taxon>
        <taxon>Elsinoe</taxon>
    </lineage>
</organism>
<evidence type="ECO:0000313" key="3">
    <source>
        <dbReference type="Proteomes" id="UP000809789"/>
    </source>
</evidence>
<evidence type="ECO:0000313" key="2">
    <source>
        <dbReference type="EMBL" id="KAG8626682.1"/>
    </source>
</evidence>
<keyword evidence="3" id="KW-1185">Reference proteome</keyword>
<feature type="region of interest" description="Disordered" evidence="1">
    <location>
        <begin position="1"/>
        <end position="22"/>
    </location>
</feature>
<name>A0A8K0L059_9PEZI</name>
<feature type="region of interest" description="Disordered" evidence="1">
    <location>
        <begin position="392"/>
        <end position="446"/>
    </location>
</feature>